<dbReference type="GO" id="GO:1902600">
    <property type="term" value="P:proton transmembrane transport"/>
    <property type="evidence" value="ECO:0007669"/>
    <property type="project" value="InterPro"/>
</dbReference>
<dbReference type="AlphaFoldDB" id="A0A094JFV6"/>
<dbReference type="GO" id="GO:0015297">
    <property type="term" value="F:antiporter activity"/>
    <property type="evidence" value="ECO:0007669"/>
    <property type="project" value="UniProtKB-KW"/>
</dbReference>
<comment type="subcellular location">
    <subcellularLocation>
        <location evidence="1">Cell membrane</location>
        <topology evidence="1">Multi-pass membrane protein</topology>
    </subcellularLocation>
</comment>
<accession>A0A094JFV6</accession>
<comment type="caution">
    <text evidence="12">The sequence shown here is derived from an EMBL/GenBank/DDBJ whole genome shotgun (WGS) entry which is preliminary data.</text>
</comment>
<dbReference type="Gene3D" id="3.40.50.720">
    <property type="entry name" value="NAD(P)-binding Rossmann-like Domain"/>
    <property type="match status" value="1"/>
</dbReference>
<dbReference type="PANTHER" id="PTHR32507:SF0">
    <property type="entry name" value="NA(+)_H(+) ANTIPORTER 2-RELATED"/>
    <property type="match status" value="1"/>
</dbReference>
<keyword evidence="4" id="KW-1003">Cell membrane</keyword>
<evidence type="ECO:0000256" key="6">
    <source>
        <dbReference type="ARBA" id="ARBA00022989"/>
    </source>
</evidence>
<evidence type="ECO:0000256" key="8">
    <source>
        <dbReference type="ARBA" id="ARBA00023136"/>
    </source>
</evidence>
<evidence type="ECO:0000259" key="11">
    <source>
        <dbReference type="Pfam" id="PF02254"/>
    </source>
</evidence>
<keyword evidence="13" id="KW-1185">Reference proteome</keyword>
<dbReference type="OrthoDB" id="570124at2"/>
<keyword evidence="8 9" id="KW-0472">Membrane</keyword>
<evidence type="ECO:0000256" key="4">
    <source>
        <dbReference type="ARBA" id="ARBA00022475"/>
    </source>
</evidence>
<feature type="transmembrane region" description="Helical" evidence="9">
    <location>
        <begin position="331"/>
        <end position="351"/>
    </location>
</feature>
<dbReference type="GO" id="GO:0005886">
    <property type="term" value="C:plasma membrane"/>
    <property type="evidence" value="ECO:0007669"/>
    <property type="project" value="UniProtKB-SubCell"/>
</dbReference>
<keyword evidence="3" id="KW-0050">Antiport</keyword>
<organism evidence="12 13">
    <name type="scientific">Pseudidiomarina salinarum</name>
    <dbReference type="NCBI Taxonomy" id="435908"/>
    <lineage>
        <taxon>Bacteria</taxon>
        <taxon>Pseudomonadati</taxon>
        <taxon>Pseudomonadota</taxon>
        <taxon>Gammaproteobacteria</taxon>
        <taxon>Alteromonadales</taxon>
        <taxon>Idiomarinaceae</taxon>
        <taxon>Pseudidiomarina</taxon>
    </lineage>
</organism>
<feature type="transmembrane region" description="Helical" evidence="9">
    <location>
        <begin position="363"/>
        <end position="383"/>
    </location>
</feature>
<keyword evidence="5 9" id="KW-0812">Transmembrane</keyword>
<feature type="transmembrane region" description="Helical" evidence="9">
    <location>
        <begin position="217"/>
        <end position="237"/>
    </location>
</feature>
<reference evidence="12 13" key="1">
    <citation type="submission" date="2014-06" db="EMBL/GenBank/DDBJ databases">
        <title>The draft genome sequence of Idiomarina salinarum ISL-52.</title>
        <authorList>
            <person name="Du J."/>
            <person name="Shao Z."/>
        </authorList>
    </citation>
    <scope>NUCLEOTIDE SEQUENCE [LARGE SCALE GENOMIC DNA]</scope>
    <source>
        <strain evidence="12 13">ISL-52</strain>
    </source>
</reference>
<dbReference type="InterPro" id="IPR006153">
    <property type="entry name" value="Cation/H_exchanger_TM"/>
</dbReference>
<feature type="transmembrane region" description="Helical" evidence="9">
    <location>
        <begin position="271"/>
        <end position="287"/>
    </location>
</feature>
<feature type="transmembrane region" description="Helical" evidence="9">
    <location>
        <begin position="148"/>
        <end position="172"/>
    </location>
</feature>
<sequence length="612" mass="66887">MSNLSIMALIGVMSILCQWAAWRLRIPAILPLILVGLALGPGLGVLQPDAVFGDILFPFISLSVAIILFEGSLTLRFSEIREHGRMVTHLLSIGVLITWVGSAAAALYFIGFSIQLAALFGALIVVTGPTVVKPMLRSVRPTTKLSNILRWEGILIDPIGAVLAVLVFEFILASTQAEGWLTSLQAFGLTVLIGFILGYIAAVLLARAFKKGWFPRYLQSVATLTIVIGIFALSNAIQHESGLLTVTVMGIVMGNIKGLELDEILEFKETLSVLLISALFIILASRIDAEQFFALGWPTAFLLATVIFVVRPVSVWLSAIGTTLNFKEKLLVSWIAPRGIVAAAISALFALKLQQAGWEEAGILVPLVFAVILSTVVVQSLTAKPLAQALKLREPPALGFLIFGANPAARNIAKALQEQDIKVMVADTNWEHIAQARMENLPAYFGNPTSKHAEENMDLTGIGRALIISPYRQLNPVVALHFLDLFGRNKVFGLETTEHDAPKRHQLPENYRNRLKLFGKGISFSKLASLTFQGAQVKTTALTESFTYQDYQERHENRATPLFAIDNQDFCRVFTGDQKFEPQPGWQLIALVTGEDTNVSEDTESAKNSEGN</sequence>
<evidence type="ECO:0000256" key="7">
    <source>
        <dbReference type="ARBA" id="ARBA00023065"/>
    </source>
</evidence>
<dbReference type="InterPro" id="IPR036291">
    <property type="entry name" value="NAD(P)-bd_dom_sf"/>
</dbReference>
<evidence type="ECO:0000256" key="1">
    <source>
        <dbReference type="ARBA" id="ARBA00004651"/>
    </source>
</evidence>
<evidence type="ECO:0000313" key="13">
    <source>
        <dbReference type="Proteomes" id="UP000054363"/>
    </source>
</evidence>
<feature type="transmembrane region" description="Helical" evidence="9">
    <location>
        <begin position="29"/>
        <end position="46"/>
    </location>
</feature>
<dbReference type="Pfam" id="PF02254">
    <property type="entry name" value="TrkA_N"/>
    <property type="match status" value="1"/>
</dbReference>
<evidence type="ECO:0000256" key="2">
    <source>
        <dbReference type="ARBA" id="ARBA00022448"/>
    </source>
</evidence>
<protein>
    <submittedName>
        <fullName evidence="12">Sodium:proton exchanger</fullName>
    </submittedName>
</protein>
<dbReference type="eggNOG" id="COG0025">
    <property type="taxonomic scope" value="Bacteria"/>
</dbReference>
<dbReference type="GO" id="GO:0006813">
    <property type="term" value="P:potassium ion transport"/>
    <property type="evidence" value="ECO:0007669"/>
    <property type="project" value="InterPro"/>
</dbReference>
<dbReference type="PANTHER" id="PTHR32507">
    <property type="entry name" value="NA(+)/H(+) ANTIPORTER 1"/>
    <property type="match status" value="1"/>
</dbReference>
<keyword evidence="7" id="KW-0406">Ion transport</keyword>
<evidence type="ECO:0000313" key="12">
    <source>
        <dbReference type="EMBL" id="KFZ31436.1"/>
    </source>
</evidence>
<dbReference type="InterPro" id="IPR038770">
    <property type="entry name" value="Na+/solute_symporter_sf"/>
</dbReference>
<keyword evidence="2" id="KW-0813">Transport</keyword>
<dbReference type="EMBL" id="JPER01000001">
    <property type="protein sequence ID" value="KFZ31436.1"/>
    <property type="molecule type" value="Genomic_DNA"/>
</dbReference>
<dbReference type="Pfam" id="PF00999">
    <property type="entry name" value="Na_H_Exchanger"/>
    <property type="match status" value="1"/>
</dbReference>
<feature type="transmembrane region" description="Helical" evidence="9">
    <location>
        <begin position="90"/>
        <end position="110"/>
    </location>
</feature>
<dbReference type="InterPro" id="IPR003148">
    <property type="entry name" value="RCK_N"/>
</dbReference>
<feature type="domain" description="Cation/H+ exchanger transmembrane" evidence="10">
    <location>
        <begin position="14"/>
        <end position="388"/>
    </location>
</feature>
<evidence type="ECO:0000256" key="5">
    <source>
        <dbReference type="ARBA" id="ARBA00022692"/>
    </source>
</evidence>
<evidence type="ECO:0000259" key="10">
    <source>
        <dbReference type="Pfam" id="PF00999"/>
    </source>
</evidence>
<dbReference type="RefSeq" id="WP_034773760.1">
    <property type="nucleotide sequence ID" value="NZ_JPER01000001.1"/>
</dbReference>
<feature type="transmembrane region" description="Helical" evidence="9">
    <location>
        <begin position="299"/>
        <end position="319"/>
    </location>
</feature>
<feature type="transmembrane region" description="Helical" evidence="9">
    <location>
        <begin position="184"/>
        <end position="205"/>
    </location>
</feature>
<evidence type="ECO:0000256" key="3">
    <source>
        <dbReference type="ARBA" id="ARBA00022449"/>
    </source>
</evidence>
<dbReference type="Proteomes" id="UP000054363">
    <property type="component" value="Unassembled WGS sequence"/>
</dbReference>
<proteinExistence type="predicted"/>
<dbReference type="STRING" id="435908.IDSA_01600"/>
<keyword evidence="6 9" id="KW-1133">Transmembrane helix</keyword>
<dbReference type="Gene3D" id="1.20.1530.20">
    <property type="match status" value="1"/>
</dbReference>
<dbReference type="SUPFAM" id="SSF51735">
    <property type="entry name" value="NAD(P)-binding Rossmann-fold domains"/>
    <property type="match status" value="1"/>
</dbReference>
<feature type="domain" description="RCK N-terminal" evidence="11">
    <location>
        <begin position="400"/>
        <end position="490"/>
    </location>
</feature>
<gene>
    <name evidence="12" type="ORF">IDSA_01600</name>
</gene>
<name>A0A094JFV6_9GAMM</name>
<feature type="transmembrane region" description="Helical" evidence="9">
    <location>
        <begin position="52"/>
        <end position="69"/>
    </location>
</feature>
<feature type="transmembrane region" description="Helical" evidence="9">
    <location>
        <begin position="116"/>
        <end position="136"/>
    </location>
</feature>
<feature type="transmembrane region" description="Helical" evidence="9">
    <location>
        <begin position="6"/>
        <end position="22"/>
    </location>
</feature>
<evidence type="ECO:0000256" key="9">
    <source>
        <dbReference type="SAM" id="Phobius"/>
    </source>
</evidence>